<sequence length="200" mass="21404">MRVGVFGGTFDPPHVGHLLVASDACEALALDRMVLVPAGTQPLKAGAISAPADARLAMTRLLADGDPRFEVDPIEIDRGGLSFMVDTLGALTGRWNGAELFLLVGADVLASFDRWRDPERVRRLATLVVLTRAADPTAAEAAHATDVDHALIGGPPQRLRTRRVDVSSTEIRSRVRAGLSIRGFVPESVADFIESAGLYR</sequence>
<dbReference type="eggNOG" id="COG1057">
    <property type="taxonomic scope" value="Bacteria"/>
</dbReference>
<comment type="pathway">
    <text evidence="2 11">Cofactor biosynthesis; NAD(+) biosynthesis; deamido-NAD(+) from nicotinate D-ribonucleotide: step 1/1.</text>
</comment>
<keyword evidence="14" id="KW-1185">Reference proteome</keyword>
<dbReference type="PANTHER" id="PTHR39321">
    <property type="entry name" value="NICOTINATE-NUCLEOTIDE ADENYLYLTRANSFERASE-RELATED"/>
    <property type="match status" value="1"/>
</dbReference>
<accession>W0RJ26</accession>
<evidence type="ECO:0000256" key="8">
    <source>
        <dbReference type="ARBA" id="ARBA00022840"/>
    </source>
</evidence>
<evidence type="ECO:0000256" key="7">
    <source>
        <dbReference type="ARBA" id="ARBA00022741"/>
    </source>
</evidence>
<evidence type="ECO:0000256" key="1">
    <source>
        <dbReference type="ARBA" id="ARBA00002324"/>
    </source>
</evidence>
<keyword evidence="5 11" id="KW-0808">Transferase</keyword>
<evidence type="ECO:0000256" key="5">
    <source>
        <dbReference type="ARBA" id="ARBA00022679"/>
    </source>
</evidence>
<dbReference type="InterPro" id="IPR014729">
    <property type="entry name" value="Rossmann-like_a/b/a_fold"/>
</dbReference>
<feature type="domain" description="Cytidyltransferase-like" evidence="12">
    <location>
        <begin position="5"/>
        <end position="174"/>
    </location>
</feature>
<dbReference type="AlphaFoldDB" id="W0RJ26"/>
<dbReference type="SUPFAM" id="SSF52374">
    <property type="entry name" value="Nucleotidylyl transferase"/>
    <property type="match status" value="1"/>
</dbReference>
<dbReference type="Gene3D" id="3.40.50.620">
    <property type="entry name" value="HUPs"/>
    <property type="match status" value="1"/>
</dbReference>
<dbReference type="PANTHER" id="PTHR39321:SF3">
    <property type="entry name" value="PHOSPHOPANTETHEINE ADENYLYLTRANSFERASE"/>
    <property type="match status" value="1"/>
</dbReference>
<evidence type="ECO:0000256" key="6">
    <source>
        <dbReference type="ARBA" id="ARBA00022695"/>
    </source>
</evidence>
<evidence type="ECO:0000256" key="9">
    <source>
        <dbReference type="ARBA" id="ARBA00023027"/>
    </source>
</evidence>
<comment type="similarity">
    <text evidence="3 11">Belongs to the NadD family.</text>
</comment>
<evidence type="ECO:0000259" key="12">
    <source>
        <dbReference type="Pfam" id="PF01467"/>
    </source>
</evidence>
<proteinExistence type="inferred from homology"/>
<comment type="catalytic activity">
    <reaction evidence="10 11">
        <text>nicotinate beta-D-ribonucleotide + ATP + H(+) = deamido-NAD(+) + diphosphate</text>
        <dbReference type="Rhea" id="RHEA:22860"/>
        <dbReference type="ChEBI" id="CHEBI:15378"/>
        <dbReference type="ChEBI" id="CHEBI:30616"/>
        <dbReference type="ChEBI" id="CHEBI:33019"/>
        <dbReference type="ChEBI" id="CHEBI:57502"/>
        <dbReference type="ChEBI" id="CHEBI:58437"/>
        <dbReference type="EC" id="2.7.7.18"/>
    </reaction>
</comment>
<evidence type="ECO:0000256" key="2">
    <source>
        <dbReference type="ARBA" id="ARBA00005019"/>
    </source>
</evidence>
<dbReference type="HOGENOM" id="CLU_069765_0_1_0"/>
<dbReference type="STRING" id="861299.J421_3567"/>
<keyword evidence="8 11" id="KW-0067">ATP-binding</keyword>
<evidence type="ECO:0000256" key="3">
    <source>
        <dbReference type="ARBA" id="ARBA00009014"/>
    </source>
</evidence>
<evidence type="ECO:0000256" key="11">
    <source>
        <dbReference type="HAMAP-Rule" id="MF_00244"/>
    </source>
</evidence>
<dbReference type="FunCoup" id="W0RJ26">
    <property type="interactions" value="407"/>
</dbReference>
<keyword evidence="7 11" id="KW-0547">Nucleotide-binding</keyword>
<evidence type="ECO:0000256" key="4">
    <source>
        <dbReference type="ARBA" id="ARBA00022642"/>
    </source>
</evidence>
<protein>
    <recommendedName>
        <fullName evidence="11">Probable nicotinate-nucleotide adenylyltransferase</fullName>
        <ecNumber evidence="11">2.7.7.18</ecNumber>
    </recommendedName>
    <alternativeName>
        <fullName evidence="11">Deamido-NAD(+) diphosphorylase</fullName>
    </alternativeName>
    <alternativeName>
        <fullName evidence="11">Deamido-NAD(+) pyrophosphorylase</fullName>
    </alternativeName>
    <alternativeName>
        <fullName evidence="11">Nicotinate mononucleotide adenylyltransferase</fullName>
        <shortName evidence="11">NaMN adenylyltransferase</shortName>
    </alternativeName>
</protein>
<organism evidence="13 14">
    <name type="scientific">Gemmatirosa kalamazoonensis</name>
    <dbReference type="NCBI Taxonomy" id="861299"/>
    <lineage>
        <taxon>Bacteria</taxon>
        <taxon>Pseudomonadati</taxon>
        <taxon>Gemmatimonadota</taxon>
        <taxon>Gemmatimonadia</taxon>
        <taxon>Gemmatimonadales</taxon>
        <taxon>Gemmatimonadaceae</taxon>
        <taxon>Gemmatirosa</taxon>
    </lineage>
</organism>
<evidence type="ECO:0000256" key="10">
    <source>
        <dbReference type="ARBA" id="ARBA00048721"/>
    </source>
</evidence>
<gene>
    <name evidence="11" type="primary">nadD</name>
    <name evidence="13" type="ORF">J421_3567</name>
</gene>
<dbReference type="EC" id="2.7.7.18" evidence="11"/>
<dbReference type="Pfam" id="PF01467">
    <property type="entry name" value="CTP_transf_like"/>
    <property type="match status" value="1"/>
</dbReference>
<dbReference type="EMBL" id="CP007128">
    <property type="protein sequence ID" value="AHG91104.1"/>
    <property type="molecule type" value="Genomic_DNA"/>
</dbReference>
<keyword evidence="4 11" id="KW-0662">Pyridine nucleotide biosynthesis</keyword>
<dbReference type="HAMAP" id="MF_00244">
    <property type="entry name" value="NaMN_adenylyltr"/>
    <property type="match status" value="1"/>
</dbReference>
<dbReference type="UniPathway" id="UPA00253">
    <property type="reaction ID" value="UER00332"/>
</dbReference>
<dbReference type="InterPro" id="IPR004821">
    <property type="entry name" value="Cyt_trans-like"/>
</dbReference>
<dbReference type="InterPro" id="IPR005248">
    <property type="entry name" value="NadD/NMNAT"/>
</dbReference>
<dbReference type="NCBIfam" id="NF000840">
    <property type="entry name" value="PRK00071.1-3"/>
    <property type="match status" value="1"/>
</dbReference>
<dbReference type="GO" id="GO:0009435">
    <property type="term" value="P:NAD+ biosynthetic process"/>
    <property type="evidence" value="ECO:0007669"/>
    <property type="project" value="UniProtKB-UniRule"/>
</dbReference>
<dbReference type="NCBIfam" id="TIGR00482">
    <property type="entry name" value="nicotinate (nicotinamide) nucleotide adenylyltransferase"/>
    <property type="match status" value="1"/>
</dbReference>
<dbReference type="InParanoid" id="W0RJ26"/>
<dbReference type="KEGG" id="gba:J421_3567"/>
<dbReference type="GO" id="GO:0004515">
    <property type="term" value="F:nicotinate-nucleotide adenylyltransferase activity"/>
    <property type="evidence" value="ECO:0007669"/>
    <property type="project" value="UniProtKB-UniRule"/>
</dbReference>
<dbReference type="NCBIfam" id="TIGR00125">
    <property type="entry name" value="cyt_tran_rel"/>
    <property type="match status" value="1"/>
</dbReference>
<keyword evidence="6 11" id="KW-0548">Nucleotidyltransferase</keyword>
<reference evidence="13 14" key="1">
    <citation type="journal article" date="2014" name="Genome Announc.">
        <title>Genome Sequence and Methylome of Soil Bacterium Gemmatirosa kalamazoonensis KBS708T, a Member of the Rarely Cultivated Gemmatimonadetes Phylum.</title>
        <authorList>
            <person name="Debruyn J.M."/>
            <person name="Radosevich M."/>
            <person name="Wommack K.E."/>
            <person name="Polson S.W."/>
            <person name="Hauser L.J."/>
            <person name="Fawaz M.N."/>
            <person name="Korlach J."/>
            <person name="Tsai Y.C."/>
        </authorList>
    </citation>
    <scope>NUCLEOTIDE SEQUENCE [LARGE SCALE GENOMIC DNA]</scope>
    <source>
        <strain evidence="13 14">KBS708</strain>
    </source>
</reference>
<keyword evidence="9 11" id="KW-0520">NAD</keyword>
<dbReference type="Proteomes" id="UP000019151">
    <property type="component" value="Chromosome"/>
</dbReference>
<name>W0RJ26_9BACT</name>
<dbReference type="GO" id="GO:0005524">
    <property type="term" value="F:ATP binding"/>
    <property type="evidence" value="ECO:0007669"/>
    <property type="project" value="UniProtKB-KW"/>
</dbReference>
<comment type="function">
    <text evidence="1 11">Catalyzes the reversible adenylation of nicotinate mononucleotide (NaMN) to nicotinic acid adenine dinucleotide (NaAD).</text>
</comment>
<evidence type="ECO:0000313" key="13">
    <source>
        <dbReference type="EMBL" id="AHG91104.1"/>
    </source>
</evidence>
<evidence type="ECO:0000313" key="14">
    <source>
        <dbReference type="Proteomes" id="UP000019151"/>
    </source>
</evidence>
<dbReference type="CDD" id="cd02165">
    <property type="entry name" value="NMNAT"/>
    <property type="match status" value="1"/>
</dbReference>